<dbReference type="GO" id="GO:0004325">
    <property type="term" value="F:ferrochelatase activity"/>
    <property type="evidence" value="ECO:0007669"/>
    <property type="project" value="InterPro"/>
</dbReference>
<name>A0A3D8LIE9_9BACT</name>
<keyword evidence="2" id="KW-1185">Reference proteome</keyword>
<organism evidence="1 2">
    <name type="scientific">Pontibacter diazotrophicus</name>
    <dbReference type="NCBI Taxonomy" id="1400979"/>
    <lineage>
        <taxon>Bacteria</taxon>
        <taxon>Pseudomonadati</taxon>
        <taxon>Bacteroidota</taxon>
        <taxon>Cytophagia</taxon>
        <taxon>Cytophagales</taxon>
        <taxon>Hymenobacteraceae</taxon>
        <taxon>Pontibacter</taxon>
    </lineage>
</organism>
<sequence>MHHLSKTEVLIINQGTPNSPAVADVHKYLRGFLMDERVLDIPSMNR</sequence>
<gene>
    <name evidence="1" type="ORF">DXT99_01570</name>
</gene>
<dbReference type="GO" id="GO:0006783">
    <property type="term" value="P:heme biosynthetic process"/>
    <property type="evidence" value="ECO:0007669"/>
    <property type="project" value="InterPro"/>
</dbReference>
<evidence type="ECO:0000313" key="1">
    <source>
        <dbReference type="EMBL" id="RDV17221.1"/>
    </source>
</evidence>
<dbReference type="SUPFAM" id="SSF53800">
    <property type="entry name" value="Chelatase"/>
    <property type="match status" value="1"/>
</dbReference>
<dbReference type="Proteomes" id="UP000256708">
    <property type="component" value="Unassembled WGS sequence"/>
</dbReference>
<reference evidence="2" key="1">
    <citation type="submission" date="2018-08" db="EMBL/GenBank/DDBJ databases">
        <authorList>
            <person name="Liu Z.-W."/>
            <person name="Du Z.-J."/>
        </authorList>
    </citation>
    <scope>NUCLEOTIDE SEQUENCE [LARGE SCALE GENOMIC DNA]</scope>
    <source>
        <strain evidence="2">H4X</strain>
    </source>
</reference>
<evidence type="ECO:0008006" key="3">
    <source>
        <dbReference type="Google" id="ProtNLM"/>
    </source>
</evidence>
<proteinExistence type="predicted"/>
<dbReference type="Gene3D" id="3.40.50.1400">
    <property type="match status" value="1"/>
</dbReference>
<dbReference type="EMBL" id="QRGR01000001">
    <property type="protein sequence ID" value="RDV17221.1"/>
    <property type="molecule type" value="Genomic_DNA"/>
</dbReference>
<accession>A0A3D8LIE9</accession>
<protein>
    <recommendedName>
        <fullName evidence="3">Ferrochelatase</fullName>
    </recommendedName>
</protein>
<dbReference type="AlphaFoldDB" id="A0A3D8LIE9"/>
<comment type="caution">
    <text evidence="1">The sequence shown here is derived from an EMBL/GenBank/DDBJ whole genome shotgun (WGS) entry which is preliminary data.</text>
</comment>
<dbReference type="OrthoDB" id="9809741at2"/>
<dbReference type="InterPro" id="IPR001015">
    <property type="entry name" value="Ferrochelatase"/>
</dbReference>
<dbReference type="RefSeq" id="WP_115563740.1">
    <property type="nucleotide sequence ID" value="NZ_QRGR01000001.1"/>
</dbReference>
<evidence type="ECO:0000313" key="2">
    <source>
        <dbReference type="Proteomes" id="UP000256708"/>
    </source>
</evidence>
<dbReference type="Pfam" id="PF00762">
    <property type="entry name" value="Ferrochelatase"/>
    <property type="match status" value="1"/>
</dbReference>